<dbReference type="Proteomes" id="UP000236654">
    <property type="component" value="Unassembled WGS sequence"/>
</dbReference>
<dbReference type="Pfam" id="PF20243">
    <property type="entry name" value="MbnP"/>
    <property type="match status" value="1"/>
</dbReference>
<dbReference type="PROSITE" id="PS51257">
    <property type="entry name" value="PROKAR_LIPOPROTEIN"/>
    <property type="match status" value="1"/>
</dbReference>
<dbReference type="InterPro" id="IPR046863">
    <property type="entry name" value="MbnP-like_dom"/>
</dbReference>
<keyword evidence="3" id="KW-1185">Reference proteome</keyword>
<comment type="caution">
    <text evidence="2">The sequence shown here is derived from an EMBL/GenBank/DDBJ whole genome shotgun (WGS) entry which is preliminary data.</text>
</comment>
<sequence>MKAILKKTGMFILSFLLISVILFSCKKDNSEPASDPSPITVDSYLRFHHKVDNQAVVFDTVMYINEFGNTFSIETIRYFISNVVFVRSNGDEVHIADAIYVDAREEGFKDKKITSPISNGDYTELRFTFGLDSTMNQTGTFSNFPEAAMEWPMMMGGGYHYMKLEGRYEESGSYNHFNFHTGPLNNNKNYFQVELPLSFNVSNGSFDISLGMEIQNWFKNPNTFDLTTISNGMMGDQNKQELVKNNGFDVFFIE</sequence>
<dbReference type="EMBL" id="PJNI01000001">
    <property type="protein sequence ID" value="PKR82140.1"/>
    <property type="molecule type" value="Genomic_DNA"/>
</dbReference>
<proteinExistence type="predicted"/>
<reference evidence="2 3" key="1">
    <citation type="submission" date="2017-12" db="EMBL/GenBank/DDBJ databases">
        <title>The draft genome sequence of Brumimicrobium saltpan LHR20.</title>
        <authorList>
            <person name="Do Z.-J."/>
            <person name="Luo H.-R."/>
        </authorList>
    </citation>
    <scope>NUCLEOTIDE SEQUENCE [LARGE SCALE GENOMIC DNA]</scope>
    <source>
        <strain evidence="2 3">LHR20</strain>
    </source>
</reference>
<evidence type="ECO:0000313" key="3">
    <source>
        <dbReference type="Proteomes" id="UP000236654"/>
    </source>
</evidence>
<dbReference type="AlphaFoldDB" id="A0A2I0R6Y1"/>
<accession>A0A2I0R6Y1</accession>
<evidence type="ECO:0000259" key="1">
    <source>
        <dbReference type="Pfam" id="PF20243"/>
    </source>
</evidence>
<dbReference type="RefSeq" id="WP_101333285.1">
    <property type="nucleotide sequence ID" value="NZ_PJNI01000001.1"/>
</dbReference>
<feature type="domain" description="Copper-binding protein MbnP-like" evidence="1">
    <location>
        <begin position="45"/>
        <end position="225"/>
    </location>
</feature>
<evidence type="ECO:0000313" key="2">
    <source>
        <dbReference type="EMBL" id="PKR82140.1"/>
    </source>
</evidence>
<dbReference type="OrthoDB" id="1422031at2"/>
<organism evidence="2 3">
    <name type="scientific">Brumimicrobium salinarum</name>
    <dbReference type="NCBI Taxonomy" id="2058658"/>
    <lineage>
        <taxon>Bacteria</taxon>
        <taxon>Pseudomonadati</taxon>
        <taxon>Bacteroidota</taxon>
        <taxon>Flavobacteriia</taxon>
        <taxon>Flavobacteriales</taxon>
        <taxon>Crocinitomicaceae</taxon>
        <taxon>Brumimicrobium</taxon>
    </lineage>
</organism>
<name>A0A2I0R6Y1_9FLAO</name>
<gene>
    <name evidence="2" type="ORF">CW751_02030</name>
</gene>
<protein>
    <recommendedName>
        <fullName evidence="1">Copper-binding protein MbnP-like domain-containing protein</fullName>
    </recommendedName>
</protein>